<dbReference type="GeneID" id="301812499"/>
<dbReference type="RefSeq" id="WP_269954658.1">
    <property type="nucleotide sequence ID" value="NZ_JAKMUV010000002.1"/>
</dbReference>
<reference evidence="1" key="1">
    <citation type="submission" date="2022-02" db="EMBL/GenBank/DDBJ databases">
        <title>Corynebacterium sp. from urogenital microbiome.</title>
        <authorList>
            <person name="Cappelli E.A."/>
            <person name="Ribeiro T.G."/>
            <person name="Peixe L."/>
        </authorList>
    </citation>
    <scope>NUCLEOTIDE SEQUENCE</scope>
    <source>
        <strain evidence="1">C9Ua_112</strain>
    </source>
</reference>
<gene>
    <name evidence="1" type="ORF">L8U58_03000</name>
</gene>
<keyword evidence="2" id="KW-1185">Reference proteome</keyword>
<name>A0A9X3M6J9_9CORY</name>
<dbReference type="EMBL" id="JAKMUV010000002">
    <property type="protein sequence ID" value="MCZ9304508.1"/>
    <property type="molecule type" value="Genomic_DNA"/>
</dbReference>
<evidence type="ECO:0000313" key="2">
    <source>
        <dbReference type="Proteomes" id="UP001146505"/>
    </source>
</evidence>
<organism evidence="1 2">
    <name type="scientific">Corynebacterium macclintockiae</name>
    <dbReference type="NCBI Taxonomy" id="2913501"/>
    <lineage>
        <taxon>Bacteria</taxon>
        <taxon>Bacillati</taxon>
        <taxon>Actinomycetota</taxon>
        <taxon>Actinomycetes</taxon>
        <taxon>Mycobacteriales</taxon>
        <taxon>Corynebacteriaceae</taxon>
        <taxon>Corynebacterium</taxon>
    </lineage>
</organism>
<proteinExistence type="predicted"/>
<dbReference type="AlphaFoldDB" id="A0A9X3M6J9"/>
<protein>
    <submittedName>
        <fullName evidence="1">Uncharacterized protein</fullName>
    </submittedName>
</protein>
<sequence>MTDPVPTWLGAQLWSPVQNTSLWLAWWLHGLIGADEVIDAFHATQGKHHRLESDGGGLVELLGQVRAVTDEAAIGVNERPLIQLMLSGPGDAPLLPVGTEGASLIVADRDPLVSHVLSPKFIDAHLVSWSWDQIEGATPPLPVYSPGEADQLLREAADRATAMVKSAGHVPRGAAAFQRAELAVGALDDAFGLPGMPPGVPSRAAKLMARADQVAAIVEVTRRSEVGASLDPHLMPMLRAVRTARMVAVDYAQRELLR</sequence>
<comment type="caution">
    <text evidence="1">The sequence shown here is derived from an EMBL/GenBank/DDBJ whole genome shotgun (WGS) entry which is preliminary data.</text>
</comment>
<dbReference type="Proteomes" id="UP001146505">
    <property type="component" value="Unassembled WGS sequence"/>
</dbReference>
<evidence type="ECO:0000313" key="1">
    <source>
        <dbReference type="EMBL" id="MCZ9304508.1"/>
    </source>
</evidence>
<accession>A0A9X3M6J9</accession>